<comment type="caution">
    <text evidence="2">The sequence shown here is derived from an EMBL/GenBank/DDBJ whole genome shotgun (WGS) entry which is preliminary data.</text>
</comment>
<dbReference type="EMBL" id="WHUW01000027">
    <property type="protein sequence ID" value="KAF8434723.1"/>
    <property type="molecule type" value="Genomic_DNA"/>
</dbReference>
<evidence type="ECO:0000313" key="2">
    <source>
        <dbReference type="EMBL" id="KAF8434723.1"/>
    </source>
</evidence>
<proteinExistence type="predicted"/>
<keyword evidence="3" id="KW-1185">Reference proteome</keyword>
<reference evidence="2" key="1">
    <citation type="submission" date="2019-10" db="EMBL/GenBank/DDBJ databases">
        <authorList>
            <consortium name="DOE Joint Genome Institute"/>
            <person name="Kuo A."/>
            <person name="Miyauchi S."/>
            <person name="Kiss E."/>
            <person name="Drula E."/>
            <person name="Kohler A."/>
            <person name="Sanchez-Garcia M."/>
            <person name="Andreopoulos B."/>
            <person name="Barry K.W."/>
            <person name="Bonito G."/>
            <person name="Buee M."/>
            <person name="Carver A."/>
            <person name="Chen C."/>
            <person name="Cichocki N."/>
            <person name="Clum A."/>
            <person name="Culley D."/>
            <person name="Crous P.W."/>
            <person name="Fauchery L."/>
            <person name="Girlanda M."/>
            <person name="Hayes R."/>
            <person name="Keri Z."/>
            <person name="LaButti K."/>
            <person name="Lipzen A."/>
            <person name="Lombard V."/>
            <person name="Magnuson J."/>
            <person name="Maillard F."/>
            <person name="Morin E."/>
            <person name="Murat C."/>
            <person name="Nolan M."/>
            <person name="Ohm R."/>
            <person name="Pangilinan J."/>
            <person name="Pereira M."/>
            <person name="Perotto S."/>
            <person name="Peter M."/>
            <person name="Riley R."/>
            <person name="Sitrit Y."/>
            <person name="Stielow B."/>
            <person name="Szollosi G."/>
            <person name="Zifcakova L."/>
            <person name="Stursova M."/>
            <person name="Spatafora J.W."/>
            <person name="Tedersoo L."/>
            <person name="Vaario L.-M."/>
            <person name="Yamada A."/>
            <person name="Yan M."/>
            <person name="Wang P."/>
            <person name="Xu J."/>
            <person name="Bruns T."/>
            <person name="Baldrian P."/>
            <person name="Vilgalys R."/>
            <person name="Henrissat B."/>
            <person name="Grigoriev I.V."/>
            <person name="Hibbett D."/>
            <person name="Nagy L.G."/>
            <person name="Martin F.M."/>
        </authorList>
    </citation>
    <scope>NUCLEOTIDE SEQUENCE</scope>
    <source>
        <strain evidence="2">BED1</strain>
    </source>
</reference>
<dbReference type="AlphaFoldDB" id="A0AAD4BMF1"/>
<accession>A0AAD4BMF1</accession>
<sequence length="417" mass="47975">MVEHHNNNPGVPPINPYMPYPPIMVQPQVQPHMQQQQIPQMQPPPYPGNIPIGLHNLEELTQDKENLIRYLQLHCHVHHQPYGVELRMEVLAIAWKHKAERFIRDECLTCYPSTTRPYIQNVVTAAEIFLCPPSILFPIPQSYLLLTMSATPIQFQHSRKDGSFIYARAAGTNIAYALGHKFTRPPLAHSKVAIYTWSQTSPAFIGRLNRIIKHWEDCVDIEVLPLLHHPSRARFILRVPSYCIQFQPQSPYHILLVPQYQYSPSSSPYYNIKTPHLEELLAHEELIDSFFSYLQNQLDTHCRIHHDPRSPLAEYQAGVAISLVGPNMGKLIIHWNCNQYMAILQPPADPEDQVPISSRMTDPFSYPFRPITRETILSIMDALTLLREGMHPDQNIPHEDASTTTVIEQHQEEEEAS</sequence>
<evidence type="ECO:0000313" key="3">
    <source>
        <dbReference type="Proteomes" id="UP001194468"/>
    </source>
</evidence>
<protein>
    <submittedName>
        <fullName evidence="2">Uncharacterized protein</fullName>
    </submittedName>
</protein>
<feature type="compositionally biased region" description="Basic and acidic residues" evidence="1">
    <location>
        <begin position="391"/>
        <end position="401"/>
    </location>
</feature>
<name>A0AAD4BMF1_BOLED</name>
<dbReference type="Proteomes" id="UP001194468">
    <property type="component" value="Unassembled WGS sequence"/>
</dbReference>
<feature type="region of interest" description="Disordered" evidence="1">
    <location>
        <begin position="391"/>
        <end position="417"/>
    </location>
</feature>
<organism evidence="2 3">
    <name type="scientific">Boletus edulis BED1</name>
    <dbReference type="NCBI Taxonomy" id="1328754"/>
    <lineage>
        <taxon>Eukaryota</taxon>
        <taxon>Fungi</taxon>
        <taxon>Dikarya</taxon>
        <taxon>Basidiomycota</taxon>
        <taxon>Agaricomycotina</taxon>
        <taxon>Agaricomycetes</taxon>
        <taxon>Agaricomycetidae</taxon>
        <taxon>Boletales</taxon>
        <taxon>Boletineae</taxon>
        <taxon>Boletaceae</taxon>
        <taxon>Boletoideae</taxon>
        <taxon>Boletus</taxon>
    </lineage>
</organism>
<evidence type="ECO:0000256" key="1">
    <source>
        <dbReference type="SAM" id="MobiDB-lite"/>
    </source>
</evidence>
<gene>
    <name evidence="2" type="ORF">L210DRAFT_3506446</name>
</gene>
<reference evidence="2" key="2">
    <citation type="journal article" date="2020" name="Nat. Commun.">
        <title>Large-scale genome sequencing of mycorrhizal fungi provides insights into the early evolution of symbiotic traits.</title>
        <authorList>
            <person name="Miyauchi S."/>
            <person name="Kiss E."/>
            <person name="Kuo A."/>
            <person name="Drula E."/>
            <person name="Kohler A."/>
            <person name="Sanchez-Garcia M."/>
            <person name="Morin E."/>
            <person name="Andreopoulos B."/>
            <person name="Barry K.W."/>
            <person name="Bonito G."/>
            <person name="Buee M."/>
            <person name="Carver A."/>
            <person name="Chen C."/>
            <person name="Cichocki N."/>
            <person name="Clum A."/>
            <person name="Culley D."/>
            <person name="Crous P.W."/>
            <person name="Fauchery L."/>
            <person name="Girlanda M."/>
            <person name="Hayes R.D."/>
            <person name="Keri Z."/>
            <person name="LaButti K."/>
            <person name="Lipzen A."/>
            <person name="Lombard V."/>
            <person name="Magnuson J."/>
            <person name="Maillard F."/>
            <person name="Murat C."/>
            <person name="Nolan M."/>
            <person name="Ohm R.A."/>
            <person name="Pangilinan J."/>
            <person name="Pereira M.F."/>
            <person name="Perotto S."/>
            <person name="Peter M."/>
            <person name="Pfister S."/>
            <person name="Riley R."/>
            <person name="Sitrit Y."/>
            <person name="Stielow J.B."/>
            <person name="Szollosi G."/>
            <person name="Zifcakova L."/>
            <person name="Stursova M."/>
            <person name="Spatafora J.W."/>
            <person name="Tedersoo L."/>
            <person name="Vaario L.M."/>
            <person name="Yamada A."/>
            <person name="Yan M."/>
            <person name="Wang P."/>
            <person name="Xu J."/>
            <person name="Bruns T."/>
            <person name="Baldrian P."/>
            <person name="Vilgalys R."/>
            <person name="Dunand C."/>
            <person name="Henrissat B."/>
            <person name="Grigoriev I.V."/>
            <person name="Hibbett D."/>
            <person name="Nagy L.G."/>
            <person name="Martin F.M."/>
        </authorList>
    </citation>
    <scope>NUCLEOTIDE SEQUENCE</scope>
    <source>
        <strain evidence="2">BED1</strain>
    </source>
</reference>